<dbReference type="GO" id="GO:0006284">
    <property type="term" value="P:base-excision repair"/>
    <property type="evidence" value="ECO:0007669"/>
    <property type="project" value="TreeGrafter"/>
</dbReference>
<dbReference type="AlphaFoldDB" id="A0A832Z3V1"/>
<reference evidence="2" key="1">
    <citation type="journal article" date="2020" name="ISME J.">
        <title>Gammaproteobacteria mediating utilization of methyl-, sulfur- and petroleum organic compounds in deep ocean hydrothermal plumes.</title>
        <authorList>
            <person name="Zhou Z."/>
            <person name="Liu Y."/>
            <person name="Pan J."/>
            <person name="Cron B.R."/>
            <person name="Toner B.M."/>
            <person name="Anantharaman K."/>
            <person name="Breier J.A."/>
            <person name="Dick G.J."/>
            <person name="Li M."/>
        </authorList>
    </citation>
    <scope>NUCLEOTIDE SEQUENCE</scope>
    <source>
        <strain evidence="2">SZUA-1435</strain>
    </source>
</reference>
<name>A0A832Z3V1_9CREN</name>
<dbReference type="InterPro" id="IPR001719">
    <property type="entry name" value="AP_endonuc_2"/>
</dbReference>
<feature type="domain" description="Xylose isomerase-like TIM barrel" evidence="1">
    <location>
        <begin position="29"/>
        <end position="268"/>
    </location>
</feature>
<organism evidence="2 3">
    <name type="scientific">Ignisphaera aggregans</name>
    <dbReference type="NCBI Taxonomy" id="334771"/>
    <lineage>
        <taxon>Archaea</taxon>
        <taxon>Thermoproteota</taxon>
        <taxon>Thermoprotei</taxon>
        <taxon>Desulfurococcales</taxon>
        <taxon>Desulfurococcaceae</taxon>
        <taxon>Ignisphaera</taxon>
    </lineage>
</organism>
<sequence length="281" mass="31858">MPKELIKLHFGTAGIPLSTPKKSTINGIKRVKELGLDAMEIEFVRGIRMSEAKAAEAKEVAQSLGVVLTVHAPYYINLNSDDEAKRRASIERIIESARIGYKAGAWSVVFHPGYYGDKPSQVAYLRVKEALLHIVKVLNDEGIDIWIRPETMGALSEIGSLEEVIRLAEEIGEKVLPCIDFAHLHARSIGRYNSYEEFRQVLETIEQRLGKEALKNMHIHVSGIEYGPRGEVRHLNLPETQFRYRELMRVLKEFEVRGVVISESPNLEEDALLMKKAYHEV</sequence>
<comment type="caution">
    <text evidence="2">The sequence shown here is derived from an EMBL/GenBank/DDBJ whole genome shotgun (WGS) entry which is preliminary data.</text>
</comment>
<dbReference type="FunFam" id="3.20.20.150:FF:000017">
    <property type="entry name" value="Endonuclease IV related protein"/>
    <property type="match status" value="1"/>
</dbReference>
<dbReference type="GO" id="GO:0003906">
    <property type="term" value="F:DNA-(apurinic or apyrimidinic site) endonuclease activity"/>
    <property type="evidence" value="ECO:0007669"/>
    <property type="project" value="TreeGrafter"/>
</dbReference>
<proteinExistence type="predicted"/>
<dbReference type="PANTHER" id="PTHR21445">
    <property type="entry name" value="ENDONUCLEASE IV ENDODEOXYRIBONUCLEASE IV"/>
    <property type="match status" value="1"/>
</dbReference>
<protein>
    <recommendedName>
        <fullName evidence="1">Xylose isomerase-like TIM barrel domain-containing protein</fullName>
    </recommendedName>
</protein>
<dbReference type="PANTHER" id="PTHR21445:SF0">
    <property type="entry name" value="APURINIC-APYRIMIDINIC ENDONUCLEASE"/>
    <property type="match status" value="1"/>
</dbReference>
<dbReference type="GO" id="GO:0008270">
    <property type="term" value="F:zinc ion binding"/>
    <property type="evidence" value="ECO:0007669"/>
    <property type="project" value="InterPro"/>
</dbReference>
<dbReference type="Proteomes" id="UP000605805">
    <property type="component" value="Unassembled WGS sequence"/>
</dbReference>
<dbReference type="GO" id="GO:0008081">
    <property type="term" value="F:phosphoric diester hydrolase activity"/>
    <property type="evidence" value="ECO:0007669"/>
    <property type="project" value="TreeGrafter"/>
</dbReference>
<gene>
    <name evidence="2" type="ORF">EYH02_04715</name>
</gene>
<dbReference type="SUPFAM" id="SSF51658">
    <property type="entry name" value="Xylose isomerase-like"/>
    <property type="match status" value="1"/>
</dbReference>
<accession>A0A832Z3V1</accession>
<dbReference type="InterPro" id="IPR036237">
    <property type="entry name" value="Xyl_isomerase-like_sf"/>
</dbReference>
<dbReference type="CDD" id="cd00019">
    <property type="entry name" value="AP2Ec"/>
    <property type="match status" value="1"/>
</dbReference>
<dbReference type="SMART" id="SM00518">
    <property type="entry name" value="AP2Ec"/>
    <property type="match status" value="1"/>
</dbReference>
<dbReference type="Pfam" id="PF01261">
    <property type="entry name" value="AP_endonuc_2"/>
    <property type="match status" value="1"/>
</dbReference>
<dbReference type="InterPro" id="IPR013022">
    <property type="entry name" value="Xyl_isomerase-like_TIM-brl"/>
</dbReference>
<dbReference type="Gene3D" id="3.20.20.150">
    <property type="entry name" value="Divalent-metal-dependent TIM barrel enzymes"/>
    <property type="match status" value="1"/>
</dbReference>
<evidence type="ECO:0000313" key="3">
    <source>
        <dbReference type="Proteomes" id="UP000605805"/>
    </source>
</evidence>
<dbReference type="EMBL" id="DQTV01000088">
    <property type="protein sequence ID" value="HIP57353.1"/>
    <property type="molecule type" value="Genomic_DNA"/>
</dbReference>
<evidence type="ECO:0000259" key="1">
    <source>
        <dbReference type="Pfam" id="PF01261"/>
    </source>
</evidence>
<evidence type="ECO:0000313" key="2">
    <source>
        <dbReference type="EMBL" id="HIP57353.1"/>
    </source>
</evidence>
<dbReference type="GO" id="GO:0003677">
    <property type="term" value="F:DNA binding"/>
    <property type="evidence" value="ECO:0007669"/>
    <property type="project" value="InterPro"/>
</dbReference>